<proteinExistence type="predicted"/>
<accession>A0A921RDR7</accession>
<evidence type="ECO:0000313" key="2">
    <source>
        <dbReference type="Proteomes" id="UP000807115"/>
    </source>
</evidence>
<sequence>MRLPGVIAGSPWLRSFLRHRFPTASGTPFPCDSSLVAGGGTVETADHLAASPSRGAVPMAANLPRRGSSTMAADLLWCASVAPPHCQWGENTRCRRFARQCGSLLLRCGCWTRGGLGP</sequence>
<gene>
    <name evidence="1" type="ORF">BDA96_03G213500</name>
</gene>
<name>A0A921RDR7_SORBI</name>
<dbReference type="EMBL" id="CM027682">
    <property type="protein sequence ID" value="KAG0538187.1"/>
    <property type="molecule type" value="Genomic_DNA"/>
</dbReference>
<reference evidence="1" key="1">
    <citation type="journal article" date="2019" name="BMC Genomics">
        <title>A new reference genome for Sorghum bicolor reveals high levels of sequence similarity between sweet and grain genotypes: implications for the genetics of sugar metabolism.</title>
        <authorList>
            <person name="Cooper E.A."/>
            <person name="Brenton Z.W."/>
            <person name="Flinn B.S."/>
            <person name="Jenkins J."/>
            <person name="Shu S."/>
            <person name="Flowers D."/>
            <person name="Luo F."/>
            <person name="Wang Y."/>
            <person name="Xia P."/>
            <person name="Barry K."/>
            <person name="Daum C."/>
            <person name="Lipzen A."/>
            <person name="Yoshinaga Y."/>
            <person name="Schmutz J."/>
            <person name="Saski C."/>
            <person name="Vermerris W."/>
            <person name="Kresovich S."/>
        </authorList>
    </citation>
    <scope>NUCLEOTIDE SEQUENCE</scope>
</reference>
<protein>
    <submittedName>
        <fullName evidence="1">Uncharacterized protein</fullName>
    </submittedName>
</protein>
<comment type="caution">
    <text evidence="1">The sequence shown here is derived from an EMBL/GenBank/DDBJ whole genome shotgun (WGS) entry which is preliminary data.</text>
</comment>
<dbReference type="Proteomes" id="UP000807115">
    <property type="component" value="Chromosome 3"/>
</dbReference>
<organism evidence="1 2">
    <name type="scientific">Sorghum bicolor</name>
    <name type="common">Sorghum</name>
    <name type="synonym">Sorghum vulgare</name>
    <dbReference type="NCBI Taxonomy" id="4558"/>
    <lineage>
        <taxon>Eukaryota</taxon>
        <taxon>Viridiplantae</taxon>
        <taxon>Streptophyta</taxon>
        <taxon>Embryophyta</taxon>
        <taxon>Tracheophyta</taxon>
        <taxon>Spermatophyta</taxon>
        <taxon>Magnoliopsida</taxon>
        <taxon>Liliopsida</taxon>
        <taxon>Poales</taxon>
        <taxon>Poaceae</taxon>
        <taxon>PACMAD clade</taxon>
        <taxon>Panicoideae</taxon>
        <taxon>Andropogonodae</taxon>
        <taxon>Andropogoneae</taxon>
        <taxon>Sorghinae</taxon>
        <taxon>Sorghum</taxon>
    </lineage>
</organism>
<evidence type="ECO:0000313" key="1">
    <source>
        <dbReference type="EMBL" id="KAG0538187.1"/>
    </source>
</evidence>
<dbReference type="AlphaFoldDB" id="A0A921RDR7"/>
<reference evidence="1" key="2">
    <citation type="submission" date="2020-10" db="EMBL/GenBank/DDBJ databases">
        <authorList>
            <person name="Cooper E.A."/>
            <person name="Brenton Z.W."/>
            <person name="Flinn B.S."/>
            <person name="Jenkins J."/>
            <person name="Shu S."/>
            <person name="Flowers D."/>
            <person name="Luo F."/>
            <person name="Wang Y."/>
            <person name="Xia P."/>
            <person name="Barry K."/>
            <person name="Daum C."/>
            <person name="Lipzen A."/>
            <person name="Yoshinaga Y."/>
            <person name="Schmutz J."/>
            <person name="Saski C."/>
            <person name="Vermerris W."/>
            <person name="Kresovich S."/>
        </authorList>
    </citation>
    <scope>NUCLEOTIDE SEQUENCE</scope>
</reference>